<evidence type="ECO:0000313" key="1">
    <source>
        <dbReference type="EnsemblMetazoa" id="AAEL029053-PB"/>
    </source>
</evidence>
<proteinExistence type="predicted"/>
<accession>A0A6E8P832</accession>
<protein>
    <submittedName>
        <fullName evidence="1">Uncharacterized protein</fullName>
    </submittedName>
</protein>
<organism evidence="1 2">
    <name type="scientific">Aedes aegypti</name>
    <name type="common">Yellowfever mosquito</name>
    <name type="synonym">Culex aegypti</name>
    <dbReference type="NCBI Taxonomy" id="7159"/>
    <lineage>
        <taxon>Eukaryota</taxon>
        <taxon>Metazoa</taxon>
        <taxon>Ecdysozoa</taxon>
        <taxon>Arthropoda</taxon>
        <taxon>Hexapoda</taxon>
        <taxon>Insecta</taxon>
        <taxon>Pterygota</taxon>
        <taxon>Neoptera</taxon>
        <taxon>Endopterygota</taxon>
        <taxon>Diptera</taxon>
        <taxon>Nematocera</taxon>
        <taxon>Culicoidea</taxon>
        <taxon>Culicidae</taxon>
        <taxon>Culicinae</taxon>
        <taxon>Aedini</taxon>
        <taxon>Aedes</taxon>
        <taxon>Stegomyia</taxon>
    </lineage>
</organism>
<dbReference type="AlphaFoldDB" id="A0A6E8P832"/>
<reference evidence="1" key="2">
    <citation type="submission" date="2020-05" db="UniProtKB">
        <authorList>
            <consortium name="EnsemblMetazoa"/>
        </authorList>
    </citation>
    <scope>IDENTIFICATION</scope>
    <source>
        <strain evidence="1">LVP_AGWG</strain>
    </source>
</reference>
<dbReference type="Proteomes" id="UP000008820">
    <property type="component" value="Chromosome 3"/>
</dbReference>
<dbReference type="EnsemblMetazoa" id="AAEL029053-RB">
    <property type="protein sequence ID" value="AAEL029053-PB"/>
    <property type="gene ID" value="AAEL029053"/>
</dbReference>
<reference evidence="1 2" key="1">
    <citation type="submission" date="2017-06" db="EMBL/GenBank/DDBJ databases">
        <title>Aedes aegypti genome working group (AGWG) sequencing and assembly.</title>
        <authorList>
            <consortium name="Aedes aegypti Genome Working Group (AGWG)"/>
            <person name="Matthews B.J."/>
        </authorList>
    </citation>
    <scope>NUCLEOTIDE SEQUENCE [LARGE SCALE GENOMIC DNA]</scope>
    <source>
        <strain evidence="1 2">LVP_AGWG</strain>
    </source>
</reference>
<evidence type="ECO:0000313" key="2">
    <source>
        <dbReference type="Proteomes" id="UP000008820"/>
    </source>
</evidence>
<sequence>MRACWEICLIIILGAVVHCTVYHISRTKVRS</sequence>
<name>A0A6E8P832_AEDAE</name>
<keyword evidence="2" id="KW-1185">Reference proteome</keyword>